<dbReference type="Proteomes" id="UP000593765">
    <property type="component" value="Chromosome"/>
</dbReference>
<dbReference type="Gene3D" id="3.40.50.150">
    <property type="entry name" value="Vaccinia Virus protein VP39"/>
    <property type="match status" value="1"/>
</dbReference>
<evidence type="ECO:0000313" key="2">
    <source>
        <dbReference type="EMBL" id="QOV90631.1"/>
    </source>
</evidence>
<reference evidence="2 3" key="1">
    <citation type="submission" date="2020-10" db="EMBL/GenBank/DDBJ databases">
        <title>Wide distribution of Phycisphaera-like planctomycetes from WD2101 soil group in peatlands and genome analysis of the first cultivated representative.</title>
        <authorList>
            <person name="Dedysh S.N."/>
            <person name="Beletsky A.V."/>
            <person name="Ivanova A."/>
            <person name="Kulichevskaya I.S."/>
            <person name="Suzina N.E."/>
            <person name="Philippov D.A."/>
            <person name="Rakitin A.L."/>
            <person name="Mardanov A.V."/>
            <person name="Ravin N.V."/>
        </authorList>
    </citation>
    <scope>NUCLEOTIDE SEQUENCE [LARGE SCALE GENOMIC DNA]</scope>
    <source>
        <strain evidence="2 3">M1803</strain>
    </source>
</reference>
<keyword evidence="2" id="KW-0808">Transferase</keyword>
<dbReference type="PANTHER" id="PTHR34203">
    <property type="entry name" value="METHYLTRANSFERASE, FKBM FAMILY PROTEIN"/>
    <property type="match status" value="1"/>
</dbReference>
<dbReference type="RefSeq" id="WP_206293727.1">
    <property type="nucleotide sequence ID" value="NZ_CP063458.1"/>
</dbReference>
<dbReference type="InterPro" id="IPR052514">
    <property type="entry name" value="SAM-dependent_MTase"/>
</dbReference>
<organism evidence="2 3">
    <name type="scientific">Humisphaera borealis</name>
    <dbReference type="NCBI Taxonomy" id="2807512"/>
    <lineage>
        <taxon>Bacteria</taxon>
        <taxon>Pseudomonadati</taxon>
        <taxon>Planctomycetota</taxon>
        <taxon>Phycisphaerae</taxon>
        <taxon>Tepidisphaerales</taxon>
        <taxon>Tepidisphaeraceae</taxon>
        <taxon>Humisphaera</taxon>
    </lineage>
</organism>
<dbReference type="NCBIfam" id="TIGR01444">
    <property type="entry name" value="fkbM_fam"/>
    <property type="match status" value="1"/>
</dbReference>
<accession>A0A7M2X0K2</accession>
<evidence type="ECO:0000259" key="1">
    <source>
        <dbReference type="Pfam" id="PF05050"/>
    </source>
</evidence>
<evidence type="ECO:0000313" key="3">
    <source>
        <dbReference type="Proteomes" id="UP000593765"/>
    </source>
</evidence>
<feature type="domain" description="Methyltransferase FkbM" evidence="1">
    <location>
        <begin position="83"/>
        <end position="200"/>
    </location>
</feature>
<dbReference type="GO" id="GO:0008168">
    <property type="term" value="F:methyltransferase activity"/>
    <property type="evidence" value="ECO:0007669"/>
    <property type="project" value="UniProtKB-KW"/>
</dbReference>
<proteinExistence type="predicted"/>
<dbReference type="PANTHER" id="PTHR34203:SF15">
    <property type="entry name" value="SLL1173 PROTEIN"/>
    <property type="match status" value="1"/>
</dbReference>
<dbReference type="AlphaFoldDB" id="A0A7M2X0K2"/>
<sequence>MFKRVARAVVPGPLRRFLQKRKLDRQVAAYPRRVVQHRYGDAILKVELADGLADGWYDHDWEPLPELAVLGRGRLGAKARVFDVGAHQGVVGLMLGRRVGSSGQVIIVEPNPHNFAMCRRNVELNAMPWVVPLQAAVSDRVGVLAFSGGLNGAAAEVSDYGGVIDVPAVTLDTLTAEYGAPDVVFVDVEGYECRALAAAFATFAAAPDWFVEVHVGCGLEAAGGSVEEVLGRFPESEFKRFVHSEGDKEAIPLGSAPAEKFSARFFLTALHRTAGV</sequence>
<dbReference type="SUPFAM" id="SSF53335">
    <property type="entry name" value="S-adenosyl-L-methionine-dependent methyltransferases"/>
    <property type="match status" value="1"/>
</dbReference>
<dbReference type="EMBL" id="CP063458">
    <property type="protein sequence ID" value="QOV90631.1"/>
    <property type="molecule type" value="Genomic_DNA"/>
</dbReference>
<keyword evidence="3" id="KW-1185">Reference proteome</keyword>
<protein>
    <submittedName>
        <fullName evidence="2">FkbM family methyltransferase</fullName>
    </submittedName>
</protein>
<name>A0A7M2X0K2_9BACT</name>
<gene>
    <name evidence="2" type="ORF">IPV69_04515</name>
</gene>
<dbReference type="InterPro" id="IPR006342">
    <property type="entry name" value="FkbM_mtfrase"/>
</dbReference>
<keyword evidence="2" id="KW-0489">Methyltransferase</keyword>
<dbReference type="GO" id="GO:0032259">
    <property type="term" value="P:methylation"/>
    <property type="evidence" value="ECO:0007669"/>
    <property type="project" value="UniProtKB-KW"/>
</dbReference>
<dbReference type="Pfam" id="PF05050">
    <property type="entry name" value="Methyltransf_21"/>
    <property type="match status" value="1"/>
</dbReference>
<dbReference type="KEGG" id="hbs:IPV69_04515"/>
<dbReference type="InterPro" id="IPR029063">
    <property type="entry name" value="SAM-dependent_MTases_sf"/>
</dbReference>